<organism evidence="2 3">
    <name type="scientific">Falsiporphyromonas endometrii</name>
    <dbReference type="NCBI Taxonomy" id="1387297"/>
    <lineage>
        <taxon>Bacteria</taxon>
        <taxon>Pseudomonadati</taxon>
        <taxon>Bacteroidota</taxon>
        <taxon>Bacteroidia</taxon>
        <taxon>Bacteroidales</taxon>
        <taxon>Porphyromonadaceae</taxon>
        <taxon>Falsiporphyromonas</taxon>
    </lineage>
</organism>
<proteinExistence type="predicted"/>
<reference evidence="3" key="1">
    <citation type="journal article" date="2019" name="Int. J. Syst. Evol. Microbiol.">
        <title>The Global Catalogue of Microorganisms (GCM) 10K type strain sequencing project: providing services to taxonomists for standard genome sequencing and annotation.</title>
        <authorList>
            <consortium name="The Broad Institute Genomics Platform"/>
            <consortium name="The Broad Institute Genome Sequencing Center for Infectious Disease"/>
            <person name="Wu L."/>
            <person name="Ma J."/>
        </authorList>
    </citation>
    <scope>NUCLEOTIDE SEQUENCE [LARGE SCALE GENOMIC DNA]</scope>
    <source>
        <strain evidence="3">CGMCC 4.7357</strain>
    </source>
</reference>
<keyword evidence="3" id="KW-1185">Reference proteome</keyword>
<comment type="caution">
    <text evidence="2">The sequence shown here is derived from an EMBL/GenBank/DDBJ whole genome shotgun (WGS) entry which is preliminary data.</text>
</comment>
<feature type="domain" description="DUF4301" evidence="1">
    <location>
        <begin position="15"/>
        <end position="517"/>
    </location>
</feature>
<dbReference type="EMBL" id="JBHSGO010000196">
    <property type="protein sequence ID" value="MFC4666384.1"/>
    <property type="molecule type" value="Genomic_DNA"/>
</dbReference>
<dbReference type="InterPro" id="IPR025393">
    <property type="entry name" value="DUF4301"/>
</dbReference>
<dbReference type="RefSeq" id="WP_380079402.1">
    <property type="nucleotide sequence ID" value="NZ_JBHSGO010000196.1"/>
</dbReference>
<accession>A0ABV9K906</accession>
<dbReference type="InterPro" id="IPR029044">
    <property type="entry name" value="Nucleotide-diphossugar_trans"/>
</dbReference>
<name>A0ABV9K906_9PORP</name>
<protein>
    <submittedName>
        <fullName evidence="2">DUF4301 family protein</fullName>
    </submittedName>
</protein>
<dbReference type="Proteomes" id="UP001596020">
    <property type="component" value="Unassembled WGS sequence"/>
</dbReference>
<evidence type="ECO:0000259" key="1">
    <source>
        <dbReference type="Pfam" id="PF14134"/>
    </source>
</evidence>
<evidence type="ECO:0000313" key="3">
    <source>
        <dbReference type="Proteomes" id="UP001596020"/>
    </source>
</evidence>
<evidence type="ECO:0000313" key="2">
    <source>
        <dbReference type="EMBL" id="MFC4666384.1"/>
    </source>
</evidence>
<gene>
    <name evidence="2" type="ORF">ACFO3G_07220</name>
</gene>
<dbReference type="Pfam" id="PF14134">
    <property type="entry name" value="DUF4301"/>
    <property type="match status" value="1"/>
</dbReference>
<sequence>MEEKEEFLSHLFSPQDLMQLEAHGMDYDLALERIQMIIDGTPYPEIIASASLERGVIHVNREDYSIYMDLWNDYLHSSESNVCKMVPASGAATRMFKDLYNFLDAPYDEPQTEQEKMFFDHIDEFAFFELLNESCLRNEWKPIQRLISTKDYKTVVKNLLTEKGINYGNMPKGLLLFHHGLRSPRTAVEEHMVEAVSYAKPSSGKVKLHFTVSEKFRGAFENLIKKKKEEYEDYYCMRFDISMSVQKSSTDTIALTPEGEIFRLPSGEILFRPGGHGALIENLNELDADIIFIKNIDNVVPAEHLCDTIIYKQLLAGILIAVRKKVFRYVNLLKAKKASSSDMQEMIKFLHNNFCVDLPETDLDSDDALAESLLRKLDRPIRVCGMVRNEGAPGGGPFIVREPDGSSSLQILESSQINKKDSEQMAFFENGQFFNPVDLVCSKLKPEGGYYRLSRFVNPSTAFVSEKTYNGKSLLGLELPGLWNGAMHYWLTLFVEVPLSTFAPVKTVLDLLAPQHK</sequence>
<dbReference type="SUPFAM" id="SSF53448">
    <property type="entry name" value="Nucleotide-diphospho-sugar transferases"/>
    <property type="match status" value="1"/>
</dbReference>